<keyword evidence="2" id="KW-1185">Reference proteome</keyword>
<dbReference type="EMBL" id="CP053923">
    <property type="protein sequence ID" value="QNT70905.1"/>
    <property type="molecule type" value="Genomic_DNA"/>
</dbReference>
<dbReference type="Proteomes" id="UP000516369">
    <property type="component" value="Chromosome"/>
</dbReference>
<organism evidence="1 2">
    <name type="scientific">Defluviicoccus vanus</name>
    <dbReference type="NCBI Taxonomy" id="111831"/>
    <lineage>
        <taxon>Bacteria</taxon>
        <taxon>Pseudomonadati</taxon>
        <taxon>Pseudomonadota</taxon>
        <taxon>Alphaproteobacteria</taxon>
        <taxon>Rhodospirillales</taxon>
        <taxon>Rhodospirillaceae</taxon>
        <taxon>Defluviicoccus</taxon>
    </lineage>
</organism>
<gene>
    <name evidence="1" type="ORF">HQ394_18295</name>
</gene>
<dbReference type="KEGG" id="dvn:HQ394_18295"/>
<evidence type="ECO:0000313" key="2">
    <source>
        <dbReference type="Proteomes" id="UP000516369"/>
    </source>
</evidence>
<evidence type="ECO:0000313" key="1">
    <source>
        <dbReference type="EMBL" id="QNT70905.1"/>
    </source>
</evidence>
<protein>
    <submittedName>
        <fullName evidence="1">Uncharacterized protein</fullName>
    </submittedName>
</protein>
<accession>A0A7H1N5B9</accession>
<dbReference type="AlphaFoldDB" id="A0A7H1N5B9"/>
<reference evidence="1 2" key="1">
    <citation type="submission" date="2020-05" db="EMBL/GenBank/DDBJ databases">
        <title>Complete closed genome sequence of Defluviicoccus vanus.</title>
        <authorList>
            <person name="Bessarab I."/>
            <person name="Arumugam K."/>
            <person name="Maszenan A.M."/>
            <person name="Seviour R.J."/>
            <person name="Williams R.B."/>
        </authorList>
    </citation>
    <scope>NUCLEOTIDE SEQUENCE [LARGE SCALE GENOMIC DNA]</scope>
    <source>
        <strain evidence="1 2">Ben 114</strain>
    </source>
</reference>
<proteinExistence type="predicted"/>
<sequence>MKTVEGDTQTSLSCGIEAEGNEQIKLSDLLNSKIVQTKSGAFTATVMTPAGPMIMVRDLQEKKCASSLSTEITRWSPMNAIMAAGPSATVRLVRCFQ</sequence>
<name>A0A7H1N5B9_9PROT</name>